<feature type="transmembrane region" description="Helical" evidence="1">
    <location>
        <begin position="90"/>
        <end position="112"/>
    </location>
</feature>
<dbReference type="AlphaFoldDB" id="A0A5C3KPA1"/>
<evidence type="ECO:0000256" key="1">
    <source>
        <dbReference type="SAM" id="Phobius"/>
    </source>
</evidence>
<feature type="transmembrane region" description="Helical" evidence="1">
    <location>
        <begin position="132"/>
        <end position="156"/>
    </location>
</feature>
<dbReference type="EMBL" id="ML210244">
    <property type="protein sequence ID" value="TFK22310.1"/>
    <property type="molecule type" value="Genomic_DNA"/>
</dbReference>
<keyword evidence="1" id="KW-1133">Transmembrane helix</keyword>
<proteinExistence type="predicted"/>
<organism evidence="2 3">
    <name type="scientific">Coprinopsis marcescibilis</name>
    <name type="common">Agaric fungus</name>
    <name type="synonym">Psathyrella marcescibilis</name>
    <dbReference type="NCBI Taxonomy" id="230819"/>
    <lineage>
        <taxon>Eukaryota</taxon>
        <taxon>Fungi</taxon>
        <taxon>Dikarya</taxon>
        <taxon>Basidiomycota</taxon>
        <taxon>Agaricomycotina</taxon>
        <taxon>Agaricomycetes</taxon>
        <taxon>Agaricomycetidae</taxon>
        <taxon>Agaricales</taxon>
        <taxon>Agaricineae</taxon>
        <taxon>Psathyrellaceae</taxon>
        <taxon>Coprinopsis</taxon>
    </lineage>
</organism>
<feature type="transmembrane region" description="Helical" evidence="1">
    <location>
        <begin position="12"/>
        <end position="29"/>
    </location>
</feature>
<keyword evidence="1" id="KW-0472">Membrane</keyword>
<protein>
    <submittedName>
        <fullName evidence="2">Uncharacterized protein</fullName>
    </submittedName>
</protein>
<keyword evidence="3" id="KW-1185">Reference proteome</keyword>
<name>A0A5C3KPA1_COPMA</name>
<evidence type="ECO:0000313" key="2">
    <source>
        <dbReference type="EMBL" id="TFK22310.1"/>
    </source>
</evidence>
<reference evidence="2 3" key="1">
    <citation type="journal article" date="2019" name="Nat. Ecol. Evol.">
        <title>Megaphylogeny resolves global patterns of mushroom evolution.</title>
        <authorList>
            <person name="Varga T."/>
            <person name="Krizsan K."/>
            <person name="Foldi C."/>
            <person name="Dima B."/>
            <person name="Sanchez-Garcia M."/>
            <person name="Sanchez-Ramirez S."/>
            <person name="Szollosi G.J."/>
            <person name="Szarkandi J.G."/>
            <person name="Papp V."/>
            <person name="Albert L."/>
            <person name="Andreopoulos W."/>
            <person name="Angelini C."/>
            <person name="Antonin V."/>
            <person name="Barry K.W."/>
            <person name="Bougher N.L."/>
            <person name="Buchanan P."/>
            <person name="Buyck B."/>
            <person name="Bense V."/>
            <person name="Catcheside P."/>
            <person name="Chovatia M."/>
            <person name="Cooper J."/>
            <person name="Damon W."/>
            <person name="Desjardin D."/>
            <person name="Finy P."/>
            <person name="Geml J."/>
            <person name="Haridas S."/>
            <person name="Hughes K."/>
            <person name="Justo A."/>
            <person name="Karasinski D."/>
            <person name="Kautmanova I."/>
            <person name="Kiss B."/>
            <person name="Kocsube S."/>
            <person name="Kotiranta H."/>
            <person name="LaButti K.M."/>
            <person name="Lechner B.E."/>
            <person name="Liimatainen K."/>
            <person name="Lipzen A."/>
            <person name="Lukacs Z."/>
            <person name="Mihaltcheva S."/>
            <person name="Morgado L.N."/>
            <person name="Niskanen T."/>
            <person name="Noordeloos M.E."/>
            <person name="Ohm R.A."/>
            <person name="Ortiz-Santana B."/>
            <person name="Ovrebo C."/>
            <person name="Racz N."/>
            <person name="Riley R."/>
            <person name="Savchenko A."/>
            <person name="Shiryaev A."/>
            <person name="Soop K."/>
            <person name="Spirin V."/>
            <person name="Szebenyi C."/>
            <person name="Tomsovsky M."/>
            <person name="Tulloss R.E."/>
            <person name="Uehling J."/>
            <person name="Grigoriev I.V."/>
            <person name="Vagvolgyi C."/>
            <person name="Papp T."/>
            <person name="Martin F.M."/>
            <person name="Miettinen O."/>
            <person name="Hibbett D.S."/>
            <person name="Nagy L.G."/>
        </authorList>
    </citation>
    <scope>NUCLEOTIDE SEQUENCE [LARGE SCALE GENOMIC DNA]</scope>
    <source>
        <strain evidence="2 3">CBS 121175</strain>
    </source>
</reference>
<evidence type="ECO:0000313" key="3">
    <source>
        <dbReference type="Proteomes" id="UP000307440"/>
    </source>
</evidence>
<sequence length="179" mass="19347">MAGPSCANFRLPCYYLSIALAIVTLALSLSTLGLFTYFTAELASILTIVQGALAVHQTRKHQASEVLSPEDRLNTHAPNAKPYVAAGTSFAALTIVLLILAFWLLPVALNIMWIFKLGEALGSGPELRDSRILLGLVGAELGCIGLQVVTLFVIFLNGYGMQKSRDGVRDDVRRNTINE</sequence>
<keyword evidence="1" id="KW-0812">Transmembrane</keyword>
<accession>A0A5C3KPA1</accession>
<gene>
    <name evidence="2" type="ORF">FA15DRAFT_706494</name>
</gene>
<dbReference type="Proteomes" id="UP000307440">
    <property type="component" value="Unassembled WGS sequence"/>
</dbReference>